<accession>A0A8J8FHY5</accession>
<dbReference type="AlphaFoldDB" id="A0A8J8FHY5"/>
<dbReference type="Proteomes" id="UP000598971">
    <property type="component" value="Unassembled WGS sequence"/>
</dbReference>
<comment type="caution">
    <text evidence="2">The sequence shown here is derived from an EMBL/GenBank/DDBJ whole genome shotgun (WGS) entry which is preliminary data.</text>
</comment>
<organism evidence="2 3">
    <name type="scientific">Limnovirga soli</name>
    <dbReference type="NCBI Taxonomy" id="2656915"/>
    <lineage>
        <taxon>Bacteria</taxon>
        <taxon>Pseudomonadati</taxon>
        <taxon>Bacteroidota</taxon>
        <taxon>Chitinophagia</taxon>
        <taxon>Chitinophagales</taxon>
        <taxon>Chitinophagaceae</taxon>
        <taxon>Limnovirga</taxon>
    </lineage>
</organism>
<reference evidence="2" key="1">
    <citation type="submission" date="2019-10" db="EMBL/GenBank/DDBJ databases">
        <title>Draft genome sequence of Panacibacter sp. KCS-6.</title>
        <authorList>
            <person name="Yim K.J."/>
        </authorList>
    </citation>
    <scope>NUCLEOTIDE SEQUENCE</scope>
    <source>
        <strain evidence="2">KCS-6</strain>
    </source>
</reference>
<keyword evidence="3" id="KW-1185">Reference proteome</keyword>
<keyword evidence="1" id="KW-0732">Signal</keyword>
<dbReference type="EMBL" id="WHPF01000022">
    <property type="protein sequence ID" value="NNV57940.1"/>
    <property type="molecule type" value="Genomic_DNA"/>
</dbReference>
<evidence type="ECO:0000313" key="2">
    <source>
        <dbReference type="EMBL" id="NNV57940.1"/>
    </source>
</evidence>
<proteinExistence type="predicted"/>
<evidence type="ECO:0000256" key="1">
    <source>
        <dbReference type="SAM" id="SignalP"/>
    </source>
</evidence>
<feature type="chain" id="PRO_5035258947" description="Lipocalin-like domain-containing protein" evidence="1">
    <location>
        <begin position="23"/>
        <end position="130"/>
    </location>
</feature>
<evidence type="ECO:0008006" key="4">
    <source>
        <dbReference type="Google" id="ProtNLM"/>
    </source>
</evidence>
<name>A0A8J8FHY5_9BACT</name>
<gene>
    <name evidence="2" type="ORF">GD597_20925</name>
</gene>
<sequence length="130" mass="14232">MKKLSSIFFAILFIAISFTATAQSKSGAEYFNGKWSVLIKGLPQGDTKMIFLLENRNDSIAGVVQDTTGGEIAKITSVELKDNEVTLYFTAQGYDVNLVLTRKDDDHATGSLMSMFDAEADRVKVPVVSK</sequence>
<dbReference type="RefSeq" id="WP_171609896.1">
    <property type="nucleotide sequence ID" value="NZ_WHPF01000022.1"/>
</dbReference>
<evidence type="ECO:0000313" key="3">
    <source>
        <dbReference type="Proteomes" id="UP000598971"/>
    </source>
</evidence>
<protein>
    <recommendedName>
        <fullName evidence="4">Lipocalin-like domain-containing protein</fullName>
    </recommendedName>
</protein>
<feature type="signal peptide" evidence="1">
    <location>
        <begin position="1"/>
        <end position="22"/>
    </location>
</feature>